<keyword evidence="6" id="KW-0482">Metalloprotease</keyword>
<organism evidence="9 10">
    <name type="scientific">Reichenbachiella agariperforans</name>
    <dbReference type="NCBI Taxonomy" id="156994"/>
    <lineage>
        <taxon>Bacteria</taxon>
        <taxon>Pseudomonadati</taxon>
        <taxon>Bacteroidota</taxon>
        <taxon>Cytophagia</taxon>
        <taxon>Cytophagales</taxon>
        <taxon>Reichenbachiellaceae</taxon>
        <taxon>Reichenbachiella</taxon>
    </lineage>
</organism>
<sequence length="475" mass="53404">MKKQILICLIWIGVTTLTFAQPPSYDQKLGEDGAKQIATTIGLYEEEELTAYVSEVGNRLTRQLSNNPFVYQFFILDEPIPNAFALPGGYVYVTRGLLALIDDVDQLACVMSHEIIHVHRRHSVRQMKRGFWPAVLQLPGLLIGAVAGEDVGQIINTPIAVGSSFFEAKYSRKHETEADDLGVQLATRGGFDPNALSPILERITQWEEARTERVEEKNYFSSHPYTPDRIQNLNDATAGLTVQLNEMHQQSILEVLSDLPFGENPDKGIFFDSLFLHPVMDFSMVFPSGWTYINQHNAVGAMNETKDAFLFLMLADTVKSPEQHGIEVIERAHNLNKKVKSESVQVNNREAFLISTVEQVDGEEMHVHFIWIQYGDQVFKITAIRSEDFKEGLKQASLSLHPLTPSEKARLYQKRLTLVESVDAESIAELTARTNNVLSPNLLKILNGLPADEDSIKGTVKVVSERPYFDENSDD</sequence>
<dbReference type="Gene3D" id="3.30.2010.10">
    <property type="entry name" value="Metalloproteases ('zincins'), catalytic domain"/>
    <property type="match status" value="1"/>
</dbReference>
<feature type="chain" id="PRO_5009919925" evidence="7">
    <location>
        <begin position="21"/>
        <end position="475"/>
    </location>
</feature>
<feature type="signal peptide" evidence="7">
    <location>
        <begin position="1"/>
        <end position="20"/>
    </location>
</feature>
<dbReference type="PANTHER" id="PTHR22726:SF1">
    <property type="entry name" value="METALLOENDOPEPTIDASE OMA1, MITOCHONDRIAL"/>
    <property type="match status" value="1"/>
</dbReference>
<dbReference type="AlphaFoldDB" id="A0A1M6P024"/>
<evidence type="ECO:0000259" key="8">
    <source>
        <dbReference type="Pfam" id="PF01435"/>
    </source>
</evidence>
<evidence type="ECO:0000256" key="7">
    <source>
        <dbReference type="SAM" id="SignalP"/>
    </source>
</evidence>
<name>A0A1M6P024_REIAG</name>
<keyword evidence="5" id="KW-0862">Zinc</keyword>
<dbReference type="InterPro" id="IPR001915">
    <property type="entry name" value="Peptidase_M48"/>
</dbReference>
<dbReference type="STRING" id="156994.SAMN04488028_102487"/>
<accession>A0A1M6P024</accession>
<protein>
    <submittedName>
        <fullName evidence="9">Putative Zn-dependent protease</fullName>
    </submittedName>
</protein>
<keyword evidence="7" id="KW-0732">Signal</keyword>
<keyword evidence="10" id="KW-1185">Reference proteome</keyword>
<evidence type="ECO:0000313" key="10">
    <source>
        <dbReference type="Proteomes" id="UP000184474"/>
    </source>
</evidence>
<dbReference type="GO" id="GO:0046872">
    <property type="term" value="F:metal ion binding"/>
    <property type="evidence" value="ECO:0007669"/>
    <property type="project" value="UniProtKB-KW"/>
</dbReference>
<keyword evidence="3" id="KW-0479">Metal-binding</keyword>
<dbReference type="Proteomes" id="UP000184474">
    <property type="component" value="Unassembled WGS sequence"/>
</dbReference>
<dbReference type="EMBL" id="FRAA01000002">
    <property type="protein sequence ID" value="SHK01254.1"/>
    <property type="molecule type" value="Genomic_DNA"/>
</dbReference>
<keyword evidence="4" id="KW-0378">Hydrolase</keyword>
<evidence type="ECO:0000256" key="6">
    <source>
        <dbReference type="ARBA" id="ARBA00023049"/>
    </source>
</evidence>
<dbReference type="GO" id="GO:0016020">
    <property type="term" value="C:membrane"/>
    <property type="evidence" value="ECO:0007669"/>
    <property type="project" value="TreeGrafter"/>
</dbReference>
<evidence type="ECO:0000313" key="9">
    <source>
        <dbReference type="EMBL" id="SHK01254.1"/>
    </source>
</evidence>
<evidence type="ECO:0000256" key="2">
    <source>
        <dbReference type="ARBA" id="ARBA00022670"/>
    </source>
</evidence>
<comment type="cofactor">
    <cofactor evidence="1">
        <name>Zn(2+)</name>
        <dbReference type="ChEBI" id="CHEBI:29105"/>
    </cofactor>
</comment>
<dbReference type="PANTHER" id="PTHR22726">
    <property type="entry name" value="METALLOENDOPEPTIDASE OMA1"/>
    <property type="match status" value="1"/>
</dbReference>
<feature type="domain" description="Peptidase M48" evidence="8">
    <location>
        <begin position="50"/>
        <end position="235"/>
    </location>
</feature>
<dbReference type="Pfam" id="PF01435">
    <property type="entry name" value="Peptidase_M48"/>
    <property type="match status" value="1"/>
</dbReference>
<dbReference type="RefSeq" id="WP_073121535.1">
    <property type="nucleotide sequence ID" value="NZ_FRAA01000002.1"/>
</dbReference>
<dbReference type="GO" id="GO:0051603">
    <property type="term" value="P:proteolysis involved in protein catabolic process"/>
    <property type="evidence" value="ECO:0007669"/>
    <property type="project" value="TreeGrafter"/>
</dbReference>
<evidence type="ECO:0000256" key="3">
    <source>
        <dbReference type="ARBA" id="ARBA00022723"/>
    </source>
</evidence>
<dbReference type="InterPro" id="IPR051156">
    <property type="entry name" value="Mito/Outer_Membr_Metalloprot"/>
</dbReference>
<evidence type="ECO:0000256" key="5">
    <source>
        <dbReference type="ARBA" id="ARBA00022833"/>
    </source>
</evidence>
<evidence type="ECO:0000256" key="1">
    <source>
        <dbReference type="ARBA" id="ARBA00001947"/>
    </source>
</evidence>
<dbReference type="GO" id="GO:0004222">
    <property type="term" value="F:metalloendopeptidase activity"/>
    <property type="evidence" value="ECO:0007669"/>
    <property type="project" value="InterPro"/>
</dbReference>
<evidence type="ECO:0000256" key="4">
    <source>
        <dbReference type="ARBA" id="ARBA00022801"/>
    </source>
</evidence>
<reference evidence="10" key="1">
    <citation type="submission" date="2016-11" db="EMBL/GenBank/DDBJ databases">
        <authorList>
            <person name="Varghese N."/>
            <person name="Submissions S."/>
        </authorList>
    </citation>
    <scope>NUCLEOTIDE SEQUENCE [LARGE SCALE GENOMIC DNA]</scope>
    <source>
        <strain evidence="10">DSM 26134</strain>
    </source>
</reference>
<gene>
    <name evidence="9" type="ORF">SAMN04488028_102487</name>
</gene>
<keyword evidence="2 9" id="KW-0645">Protease</keyword>
<proteinExistence type="predicted"/>